<dbReference type="PROSITE" id="PS51371">
    <property type="entry name" value="CBS"/>
    <property type="match status" value="2"/>
</dbReference>
<feature type="domain" description="CBS" evidence="3">
    <location>
        <begin position="66"/>
        <end position="122"/>
    </location>
</feature>
<evidence type="ECO:0000313" key="5">
    <source>
        <dbReference type="Proteomes" id="UP000612893"/>
    </source>
</evidence>
<comment type="caution">
    <text evidence="4">The sequence shown here is derived from an EMBL/GenBank/DDBJ whole genome shotgun (WGS) entry which is preliminary data.</text>
</comment>
<dbReference type="EMBL" id="JAEKNR010000081">
    <property type="protein sequence ID" value="MBJ7597791.1"/>
    <property type="molecule type" value="Genomic_DNA"/>
</dbReference>
<dbReference type="Gene3D" id="2.20.28.10">
    <property type="match status" value="1"/>
</dbReference>
<dbReference type="Pfam" id="PF00571">
    <property type="entry name" value="CBS"/>
    <property type="match status" value="2"/>
</dbReference>
<dbReference type="InterPro" id="IPR051257">
    <property type="entry name" value="Diverse_CBS-Domain"/>
</dbReference>
<dbReference type="SUPFAM" id="SSF54631">
    <property type="entry name" value="CBS-domain pair"/>
    <property type="match status" value="1"/>
</dbReference>
<protein>
    <submittedName>
        <fullName evidence="4">CBS domain-containing protein</fullName>
    </submittedName>
</protein>
<dbReference type="PANTHER" id="PTHR43080">
    <property type="entry name" value="CBS DOMAIN-CONTAINING PROTEIN CBSX3, MITOCHONDRIAL"/>
    <property type="match status" value="1"/>
</dbReference>
<reference evidence="4" key="1">
    <citation type="submission" date="2020-10" db="EMBL/GenBank/DDBJ databases">
        <title>Ca. Dormibacterota MAGs.</title>
        <authorList>
            <person name="Montgomery K."/>
        </authorList>
    </citation>
    <scope>NUCLEOTIDE SEQUENCE [LARGE SCALE GENOMIC DNA]</scope>
    <source>
        <strain evidence="4">SC8812_S17_10</strain>
    </source>
</reference>
<dbReference type="RefSeq" id="WP_338200289.1">
    <property type="nucleotide sequence ID" value="NZ_JAEKNR010000081.1"/>
</dbReference>
<dbReference type="InterPro" id="IPR046342">
    <property type="entry name" value="CBS_dom_sf"/>
</dbReference>
<dbReference type="InterPro" id="IPR000644">
    <property type="entry name" value="CBS_dom"/>
</dbReference>
<gene>
    <name evidence="4" type="ORF">JF922_06865</name>
</gene>
<proteinExistence type="predicted"/>
<keyword evidence="1 2" id="KW-0129">CBS domain</keyword>
<dbReference type="CDD" id="cd04586">
    <property type="entry name" value="CBS_pair_BON_assoc"/>
    <property type="match status" value="1"/>
</dbReference>
<name>A0A934JXS4_9BACT</name>
<dbReference type="Gene3D" id="3.10.580.10">
    <property type="entry name" value="CBS-domain"/>
    <property type="match status" value="2"/>
</dbReference>
<dbReference type="Proteomes" id="UP000612893">
    <property type="component" value="Unassembled WGS sequence"/>
</dbReference>
<evidence type="ECO:0000313" key="4">
    <source>
        <dbReference type="EMBL" id="MBJ7597791.1"/>
    </source>
</evidence>
<dbReference type="SMART" id="SM00116">
    <property type="entry name" value="CBS"/>
    <property type="match status" value="2"/>
</dbReference>
<dbReference type="SUPFAM" id="SSF57802">
    <property type="entry name" value="Rubredoxin-like"/>
    <property type="match status" value="1"/>
</dbReference>
<accession>A0A934JXS4</accession>
<keyword evidence="5" id="KW-1185">Reference proteome</keyword>
<evidence type="ECO:0000259" key="3">
    <source>
        <dbReference type="PROSITE" id="PS51371"/>
    </source>
</evidence>
<organism evidence="4 5">
    <name type="scientific">Candidatus Nephthysia bennettiae</name>
    <dbReference type="NCBI Taxonomy" id="3127016"/>
    <lineage>
        <taxon>Bacteria</taxon>
        <taxon>Bacillati</taxon>
        <taxon>Candidatus Dormiibacterota</taxon>
        <taxon>Candidatus Dormibacteria</taxon>
        <taxon>Candidatus Dormibacterales</taxon>
        <taxon>Candidatus Dormibacteraceae</taxon>
        <taxon>Candidatus Nephthysia</taxon>
    </lineage>
</organism>
<dbReference type="PANTHER" id="PTHR43080:SF2">
    <property type="entry name" value="CBS DOMAIN-CONTAINING PROTEIN"/>
    <property type="match status" value="1"/>
</dbReference>
<sequence>MVPVKDVMTTKVISFHEDTPVEEIASRLSSKRITGAPVVTEDGFVIGIVSEIDVITKRGTTAKEIMSARVISITEDTGIDDAARLLAGERIRRLPVLRQGKLVGLLSRSDVLDFFATRQWACRSCGHAEHGLEQPERCPVCSGTDFALERAHPRT</sequence>
<evidence type="ECO:0000256" key="1">
    <source>
        <dbReference type="ARBA" id="ARBA00023122"/>
    </source>
</evidence>
<feature type="domain" description="CBS" evidence="3">
    <location>
        <begin position="8"/>
        <end position="64"/>
    </location>
</feature>
<dbReference type="AlphaFoldDB" id="A0A934JXS4"/>
<evidence type="ECO:0000256" key="2">
    <source>
        <dbReference type="PROSITE-ProRule" id="PRU00703"/>
    </source>
</evidence>